<sequence length="190" mass="21656">MKNLVITVCVVILVGIFWYKQFKNPSNKSTSQSKFANTNASVPPATKATVEVGGTIIDHSAKIQKSTEASSDFQNTINKEQQKTPQLTTKKHLPFDEQEIDYLWADAINLAMQDLFVINEDVNHISLKDVKCKTTQCYFSVYINDDSDVIAEAQKIGKVIKEKWPEYTFYFKSKSKDGVLNMELSRFNER</sequence>
<gene>
    <name evidence="1" type="ORF">GCM10017161_37070</name>
</gene>
<dbReference type="EMBL" id="BNCK01000010">
    <property type="protein sequence ID" value="GHG04196.1"/>
    <property type="molecule type" value="Genomic_DNA"/>
</dbReference>
<dbReference type="Proteomes" id="UP000623842">
    <property type="component" value="Unassembled WGS sequence"/>
</dbReference>
<comment type="caution">
    <text evidence="1">The sequence shown here is derived from an EMBL/GenBank/DDBJ whole genome shotgun (WGS) entry which is preliminary data.</text>
</comment>
<name>A0A919BPT6_9GAMM</name>
<evidence type="ECO:0000313" key="2">
    <source>
        <dbReference type="Proteomes" id="UP000623842"/>
    </source>
</evidence>
<proteinExistence type="predicted"/>
<accession>A0A919BPT6</accession>
<reference evidence="1" key="2">
    <citation type="submission" date="2020-09" db="EMBL/GenBank/DDBJ databases">
        <authorList>
            <person name="Sun Q."/>
            <person name="Kim S."/>
        </authorList>
    </citation>
    <scope>NUCLEOTIDE SEQUENCE</scope>
    <source>
        <strain evidence="1">KCTC 42731</strain>
    </source>
</reference>
<organism evidence="1 2">
    <name type="scientific">Thalassotalea marina</name>
    <dbReference type="NCBI Taxonomy" id="1673741"/>
    <lineage>
        <taxon>Bacteria</taxon>
        <taxon>Pseudomonadati</taxon>
        <taxon>Pseudomonadota</taxon>
        <taxon>Gammaproteobacteria</taxon>
        <taxon>Alteromonadales</taxon>
        <taxon>Colwelliaceae</taxon>
        <taxon>Thalassotalea</taxon>
    </lineage>
</organism>
<dbReference type="RefSeq" id="WP_189773778.1">
    <property type="nucleotide sequence ID" value="NZ_BNCK01000010.1"/>
</dbReference>
<dbReference type="AlphaFoldDB" id="A0A919BPT6"/>
<reference evidence="1" key="1">
    <citation type="journal article" date="2014" name="Int. J. Syst. Evol. Microbiol.">
        <title>Complete genome sequence of Corynebacterium casei LMG S-19264T (=DSM 44701T), isolated from a smear-ripened cheese.</title>
        <authorList>
            <consortium name="US DOE Joint Genome Institute (JGI-PGF)"/>
            <person name="Walter F."/>
            <person name="Albersmeier A."/>
            <person name="Kalinowski J."/>
            <person name="Ruckert C."/>
        </authorList>
    </citation>
    <scope>NUCLEOTIDE SEQUENCE</scope>
    <source>
        <strain evidence="1">KCTC 42731</strain>
    </source>
</reference>
<protein>
    <submittedName>
        <fullName evidence="1">Uncharacterized protein</fullName>
    </submittedName>
</protein>
<evidence type="ECO:0000313" key="1">
    <source>
        <dbReference type="EMBL" id="GHG04196.1"/>
    </source>
</evidence>
<keyword evidence="2" id="KW-1185">Reference proteome</keyword>